<sequence length="664" mass="74367">MFACKRPRISETTLPENEASELLDELREKHPDKPRCSLAIVVGNQSCVLSEADVGITSYVNRKDPGFQCTLKNRSVRNLYQYEFICLYSWEDFVVREVLGGDLAKLTDASPIRSVPNVVDGKVDNSLLDPFLVELQKLTSGEIKCVRIKVRMVLTVYKPVRLYQAPSNKQERTIIHNTLRAVFPSLCSTTLCEGTDHCILVSKPGHAVDVRVPKRADSTLMKGKRYCRFVLYKEGRDTINAIQTLSRYLRVSPGCFGYAGTKDKRAITAQFVTVKDVDSEKLASLNGRLHGIFVGNFSYVPRPLFLGDLDGNQFTVVLRSVSASMSSIDVSIESWKSNGFINYFGLQRFGHSAKSKSFDIGRHLIRSEWVEAINLILVPTDADLSLVRKAKEQFLVSGDAAQCATETPPSIEKYLLQGVAQHGKTLNALQTLPRNLRQLYVHSYQSFLWNRIASRRVDELGVSTKCAIPGDLYLPRAGSALLSNDTGKFLINDSVCLEVACSPSPTYRSLPKPLIATVENCHQIPLTDVVLPLPGYEVVFPNNQCKQWYVDLLKEDGLTFDDFRHRVKDFALPGSYRALLATPKDVTYHVTAYTDRNVPLIKSDLQLLTEAESKLTKREPSSQGFPEAHSGQVEHGLILQFCLPKSSYATMAIRELTKMVFEKH</sequence>
<keyword evidence="2" id="KW-0819">tRNA processing</keyword>
<proteinExistence type="inferred from homology"/>
<dbReference type="PANTHER" id="PTHR13326:SF21">
    <property type="entry name" value="PSEUDOURIDYLATE SYNTHASE PUS7L"/>
    <property type="match status" value="1"/>
</dbReference>
<evidence type="ECO:0000313" key="5">
    <source>
        <dbReference type="EMBL" id="KAF5398336.1"/>
    </source>
</evidence>
<keyword evidence="3" id="KW-0413">Isomerase</keyword>
<evidence type="ECO:0000256" key="2">
    <source>
        <dbReference type="ARBA" id="ARBA00022694"/>
    </source>
</evidence>
<dbReference type="InterPro" id="IPR020103">
    <property type="entry name" value="PsdUridine_synth_cat_dom_sf"/>
</dbReference>
<dbReference type="PROSITE" id="PS50984">
    <property type="entry name" value="TRUD"/>
    <property type="match status" value="1"/>
</dbReference>
<dbReference type="NCBIfam" id="TIGR00094">
    <property type="entry name" value="tRNA_TruD_broad"/>
    <property type="match status" value="1"/>
</dbReference>
<dbReference type="Proteomes" id="UP000748531">
    <property type="component" value="Unassembled WGS sequence"/>
</dbReference>
<dbReference type="GO" id="GO:0003723">
    <property type="term" value="F:RNA binding"/>
    <property type="evidence" value="ECO:0007669"/>
    <property type="project" value="InterPro"/>
</dbReference>
<dbReference type="InterPro" id="IPR011760">
    <property type="entry name" value="PsdUridine_synth_TruD_insert"/>
</dbReference>
<dbReference type="CDD" id="cd02576">
    <property type="entry name" value="PseudoU_synth_ScPUS7"/>
    <property type="match status" value="1"/>
</dbReference>
<dbReference type="Pfam" id="PF01142">
    <property type="entry name" value="TruD"/>
    <property type="match status" value="1"/>
</dbReference>
<dbReference type="AlphaFoldDB" id="A0A8J4SUJ3"/>
<dbReference type="InterPro" id="IPR020119">
    <property type="entry name" value="PsdUridine_synth_TruD_CS"/>
</dbReference>
<dbReference type="EMBL" id="LUCH01005116">
    <property type="protein sequence ID" value="KAF5398336.1"/>
    <property type="molecule type" value="Genomic_DNA"/>
</dbReference>
<name>A0A8J4SUJ3_9TREM</name>
<protein>
    <submittedName>
        <fullName evidence="5">Pseudouridylate synthase 7</fullName>
    </submittedName>
</protein>
<feature type="domain" description="TRUD" evidence="4">
    <location>
        <begin position="339"/>
        <end position="582"/>
    </location>
</feature>
<organism evidence="5 6">
    <name type="scientific">Paragonimus heterotremus</name>
    <dbReference type="NCBI Taxonomy" id="100268"/>
    <lineage>
        <taxon>Eukaryota</taxon>
        <taxon>Metazoa</taxon>
        <taxon>Spiralia</taxon>
        <taxon>Lophotrochozoa</taxon>
        <taxon>Platyhelminthes</taxon>
        <taxon>Trematoda</taxon>
        <taxon>Digenea</taxon>
        <taxon>Plagiorchiida</taxon>
        <taxon>Troglotremata</taxon>
        <taxon>Troglotrematidae</taxon>
        <taxon>Paragonimus</taxon>
    </lineage>
</organism>
<evidence type="ECO:0000259" key="4">
    <source>
        <dbReference type="PROSITE" id="PS50984"/>
    </source>
</evidence>
<keyword evidence="6" id="KW-1185">Reference proteome</keyword>
<reference evidence="5" key="1">
    <citation type="submission" date="2019-05" db="EMBL/GenBank/DDBJ databases">
        <title>Annotation for the trematode Paragonimus heterotremus.</title>
        <authorList>
            <person name="Choi Y.-J."/>
        </authorList>
    </citation>
    <scope>NUCLEOTIDE SEQUENCE</scope>
    <source>
        <strain evidence="5">LC</strain>
    </source>
</reference>
<dbReference type="Gene3D" id="3.30.2350.20">
    <property type="entry name" value="TruD, catalytic domain"/>
    <property type="match status" value="2"/>
</dbReference>
<dbReference type="GO" id="GO:0005634">
    <property type="term" value="C:nucleus"/>
    <property type="evidence" value="ECO:0007669"/>
    <property type="project" value="TreeGrafter"/>
</dbReference>
<dbReference type="PROSITE" id="PS01268">
    <property type="entry name" value="UPF0024"/>
    <property type="match status" value="1"/>
</dbReference>
<evidence type="ECO:0000256" key="1">
    <source>
        <dbReference type="ARBA" id="ARBA00007953"/>
    </source>
</evidence>
<dbReference type="GO" id="GO:0001522">
    <property type="term" value="P:pseudouridine synthesis"/>
    <property type="evidence" value="ECO:0007669"/>
    <property type="project" value="InterPro"/>
</dbReference>
<comment type="similarity">
    <text evidence="1">Belongs to the pseudouridine synthase TruD family.</text>
</comment>
<dbReference type="GO" id="GO:0009982">
    <property type="term" value="F:pseudouridine synthase activity"/>
    <property type="evidence" value="ECO:0007669"/>
    <property type="project" value="InterPro"/>
</dbReference>
<comment type="caution">
    <text evidence="5">The sequence shown here is derived from an EMBL/GenBank/DDBJ whole genome shotgun (WGS) entry which is preliminary data.</text>
</comment>
<accession>A0A8J4SUJ3</accession>
<dbReference type="GO" id="GO:0008033">
    <property type="term" value="P:tRNA processing"/>
    <property type="evidence" value="ECO:0007669"/>
    <property type="project" value="UniProtKB-KW"/>
</dbReference>
<gene>
    <name evidence="5" type="ORF">PHET_08575</name>
</gene>
<dbReference type="InterPro" id="IPR001656">
    <property type="entry name" value="PsdUridine_synth_TruD"/>
</dbReference>
<dbReference type="SUPFAM" id="SSF55120">
    <property type="entry name" value="Pseudouridine synthase"/>
    <property type="match status" value="1"/>
</dbReference>
<dbReference type="PANTHER" id="PTHR13326">
    <property type="entry name" value="TRNA PSEUDOURIDINE SYNTHASE D"/>
    <property type="match status" value="1"/>
</dbReference>
<evidence type="ECO:0000256" key="3">
    <source>
        <dbReference type="ARBA" id="ARBA00023235"/>
    </source>
</evidence>
<dbReference type="OrthoDB" id="447290at2759"/>
<dbReference type="InterPro" id="IPR042214">
    <property type="entry name" value="TruD_catalytic"/>
</dbReference>
<evidence type="ECO:0000313" key="6">
    <source>
        <dbReference type="Proteomes" id="UP000748531"/>
    </source>
</evidence>